<evidence type="ECO:0000313" key="1">
    <source>
        <dbReference type="EMBL" id="GBH10492.1"/>
    </source>
</evidence>
<protein>
    <submittedName>
        <fullName evidence="1">Uncharacterized protein</fullName>
    </submittedName>
</protein>
<sequence>MKTTTSLPVIALASAGASISTRLPSKGRAPVALISAACSCLRCSATTS</sequence>
<dbReference type="EMBL" id="BGJZ01000186">
    <property type="protein sequence ID" value="GBH10492.1"/>
    <property type="molecule type" value="Genomic_DNA"/>
</dbReference>
<reference evidence="1 2" key="1">
    <citation type="submission" date="2018-04" db="EMBL/GenBank/DDBJ databases">
        <title>Draft genome sequence of Pseudomonas syringae pv. actinidiae biovar 1 strains isolated from kiwifruit in Kagawa prefecture.</title>
        <authorList>
            <person name="Tabuchi M."/>
            <person name="Saito M."/>
            <person name="Fujiwara S."/>
            <person name="Sasa N."/>
            <person name="Akimitsu K."/>
            <person name="Gomi K."/>
            <person name="Konishi-Sugita S."/>
            <person name="Hamano K."/>
            <person name="Kataoka I."/>
        </authorList>
    </citation>
    <scope>NUCLEOTIDE SEQUENCE [LARGE SCALE GENOMIC DNA]</scope>
    <source>
        <strain evidence="1 2">MAFF212206</strain>
    </source>
</reference>
<evidence type="ECO:0000313" key="2">
    <source>
        <dbReference type="Proteomes" id="UP000247480"/>
    </source>
</evidence>
<name>A0A2V0QMM6_PSESF</name>
<proteinExistence type="predicted"/>
<comment type="caution">
    <text evidence="1">The sequence shown here is derived from an EMBL/GenBank/DDBJ whole genome shotgun (WGS) entry which is preliminary data.</text>
</comment>
<dbReference type="AlphaFoldDB" id="A0A2V0QMM6"/>
<gene>
    <name evidence="1" type="ORF">KPSA1_03910</name>
</gene>
<organism evidence="1 2">
    <name type="scientific">Pseudomonas syringae pv. actinidiae</name>
    <dbReference type="NCBI Taxonomy" id="103796"/>
    <lineage>
        <taxon>Bacteria</taxon>
        <taxon>Pseudomonadati</taxon>
        <taxon>Pseudomonadota</taxon>
        <taxon>Gammaproteobacteria</taxon>
        <taxon>Pseudomonadales</taxon>
        <taxon>Pseudomonadaceae</taxon>
        <taxon>Pseudomonas</taxon>
        <taxon>Pseudomonas syringae</taxon>
    </lineage>
</organism>
<dbReference type="Proteomes" id="UP000247480">
    <property type="component" value="Unassembled WGS sequence"/>
</dbReference>
<accession>A0A2V0QMM6</accession>